<keyword evidence="3" id="KW-1185">Reference proteome</keyword>
<dbReference type="OrthoDB" id="48382at2"/>
<keyword evidence="1" id="KW-1133">Transmembrane helix</keyword>
<evidence type="ECO:0000256" key="1">
    <source>
        <dbReference type="SAM" id="Phobius"/>
    </source>
</evidence>
<feature type="transmembrane region" description="Helical" evidence="1">
    <location>
        <begin position="137"/>
        <end position="157"/>
    </location>
</feature>
<dbReference type="KEGG" id="tle:Tlet_0298"/>
<sequence>MPNFEQLFAHSSDYILLMLETWYIVIPISAFLIFAAKHVEKVSVSLFGFLLGGFVLFPVLVDRFEAFRQWISTSEVNQYIAFFVISVLCAIVLYVLFRVFIFLVGFLATMGMVYYVVDFVVKRFELLANMNQFVQENWFMILLAVSAGCGIIGGLLATNRSSSVVAVLSLLAGSAALSVEIVGWSYLFATQDKQKVSELFSKPAALAVFIVITAVLFVAGLYFNFSRGKKRQENKPQ</sequence>
<proteinExistence type="predicted"/>
<dbReference type="Proteomes" id="UP000002016">
    <property type="component" value="Chromosome"/>
</dbReference>
<feature type="transmembrane region" description="Helical" evidence="1">
    <location>
        <begin position="204"/>
        <end position="225"/>
    </location>
</feature>
<dbReference type="STRING" id="416591.Tlet_0298"/>
<dbReference type="HOGENOM" id="CLU_109404_0_0_0"/>
<dbReference type="eggNOG" id="ENOG502ZGYF">
    <property type="taxonomic scope" value="Bacteria"/>
</dbReference>
<reference evidence="2 3" key="1">
    <citation type="submission" date="2007-08" db="EMBL/GenBank/DDBJ databases">
        <title>Complete sequence of Thermotoga lettingae TMO.</title>
        <authorList>
            <consortium name="US DOE Joint Genome Institute"/>
            <person name="Copeland A."/>
            <person name="Lucas S."/>
            <person name="Lapidus A."/>
            <person name="Barry K."/>
            <person name="Glavina del Rio T."/>
            <person name="Dalin E."/>
            <person name="Tice H."/>
            <person name="Pitluck S."/>
            <person name="Foster B."/>
            <person name="Bruce D."/>
            <person name="Schmutz J."/>
            <person name="Larimer F."/>
            <person name="Land M."/>
            <person name="Hauser L."/>
            <person name="Kyrpides N."/>
            <person name="Mikhailova N."/>
            <person name="Nelson K."/>
            <person name="Gogarten J.P."/>
            <person name="Noll K."/>
            <person name="Richardson P."/>
        </authorList>
    </citation>
    <scope>NUCLEOTIDE SEQUENCE [LARGE SCALE GENOMIC DNA]</scope>
    <source>
        <strain evidence="3">ATCC BAA-301 / DSM 14385 / NBRC 107922 / TMO</strain>
    </source>
</reference>
<feature type="transmembrane region" description="Helical" evidence="1">
    <location>
        <begin position="76"/>
        <end position="95"/>
    </location>
</feature>
<keyword evidence="1" id="KW-0472">Membrane</keyword>
<evidence type="ECO:0000313" key="2">
    <source>
        <dbReference type="EMBL" id="ABV32868.1"/>
    </source>
</evidence>
<feature type="transmembrane region" description="Helical" evidence="1">
    <location>
        <begin position="164"/>
        <end position="184"/>
    </location>
</feature>
<evidence type="ECO:0000313" key="3">
    <source>
        <dbReference type="Proteomes" id="UP000002016"/>
    </source>
</evidence>
<feature type="transmembrane region" description="Helical" evidence="1">
    <location>
        <begin position="42"/>
        <end position="61"/>
    </location>
</feature>
<feature type="transmembrane region" description="Helical" evidence="1">
    <location>
        <begin position="14"/>
        <end position="35"/>
    </location>
</feature>
<feature type="transmembrane region" description="Helical" evidence="1">
    <location>
        <begin position="100"/>
        <end position="117"/>
    </location>
</feature>
<keyword evidence="1" id="KW-0812">Transmembrane</keyword>
<accession>A8F3Y4</accession>
<dbReference type="AlphaFoldDB" id="A8F3Y4"/>
<gene>
    <name evidence="2" type="ordered locus">Tlet_0298</name>
</gene>
<organism evidence="2 3">
    <name type="scientific">Pseudothermotoga lettingae (strain ATCC BAA-301 / DSM 14385 / NBRC 107922 / TMO)</name>
    <name type="common">Thermotoga lettingae</name>
    <dbReference type="NCBI Taxonomy" id="416591"/>
    <lineage>
        <taxon>Bacteria</taxon>
        <taxon>Thermotogati</taxon>
        <taxon>Thermotogota</taxon>
        <taxon>Thermotogae</taxon>
        <taxon>Thermotogales</taxon>
        <taxon>Thermotogaceae</taxon>
        <taxon>Pseudothermotoga</taxon>
    </lineage>
</organism>
<dbReference type="EMBL" id="CP000812">
    <property type="protein sequence ID" value="ABV32868.1"/>
    <property type="molecule type" value="Genomic_DNA"/>
</dbReference>
<reference evidence="2 3" key="2">
    <citation type="journal article" date="2009" name="Proc. Natl. Acad. Sci. U.S.A.">
        <title>On the chimeric nature, thermophilic origin, and phylogenetic placement of the Thermotogales.</title>
        <authorList>
            <person name="Zhaxybayeva O."/>
            <person name="Swithers K.S."/>
            <person name="Lapierre P."/>
            <person name="Fournier G.P."/>
            <person name="Bickhart D.M."/>
            <person name="DeBoy R.T."/>
            <person name="Nelson K.E."/>
            <person name="Nesbo C.L."/>
            <person name="Doolittle W.F."/>
            <person name="Gogarten J.P."/>
            <person name="Noll K.M."/>
        </authorList>
    </citation>
    <scope>NUCLEOTIDE SEQUENCE [LARGE SCALE GENOMIC DNA]</scope>
    <source>
        <strain evidence="3">ATCC BAA-301 / DSM 14385 / NBRC 107922 / TMO</strain>
    </source>
</reference>
<name>A8F3Y4_PSELT</name>
<protein>
    <submittedName>
        <fullName evidence="2">Uncharacterized protein</fullName>
    </submittedName>
</protein>
<dbReference type="RefSeq" id="WP_012002349.1">
    <property type="nucleotide sequence ID" value="NC_009828.1"/>
</dbReference>